<proteinExistence type="predicted"/>
<dbReference type="Gene3D" id="1.10.4020.10">
    <property type="entry name" value="DNA breaking-rejoining enzymes"/>
    <property type="match status" value="1"/>
</dbReference>
<feature type="domain" description="SCAN box" evidence="1">
    <location>
        <begin position="27"/>
        <end position="104"/>
    </location>
</feature>
<evidence type="ECO:0000313" key="2">
    <source>
        <dbReference type="EMBL" id="OWK02794.1"/>
    </source>
</evidence>
<keyword evidence="3" id="KW-1185">Reference proteome</keyword>
<protein>
    <recommendedName>
        <fullName evidence="1">SCAN box domain-containing protein</fullName>
    </recommendedName>
</protein>
<name>A0A212CAD1_CEREH</name>
<comment type="caution">
    <text evidence="2">The sequence shown here is derived from an EMBL/GenBank/DDBJ whole genome shotgun (WGS) entry which is preliminary data.</text>
</comment>
<reference evidence="2 3" key="1">
    <citation type="journal article" date="2018" name="Mol. Genet. Genomics">
        <title>The red deer Cervus elaphus genome CerEla1.0: sequencing, annotating, genes, and chromosomes.</title>
        <authorList>
            <person name="Bana N.A."/>
            <person name="Nyiri A."/>
            <person name="Nagy J."/>
            <person name="Frank K."/>
            <person name="Nagy T."/>
            <person name="Steger V."/>
            <person name="Schiller M."/>
            <person name="Lakatos P."/>
            <person name="Sugar L."/>
            <person name="Horn P."/>
            <person name="Barta E."/>
            <person name="Orosz L."/>
        </authorList>
    </citation>
    <scope>NUCLEOTIDE SEQUENCE [LARGE SCALE GENOMIC DNA]</scope>
    <source>
        <strain evidence="2">Hungarian</strain>
    </source>
</reference>
<dbReference type="AlphaFoldDB" id="A0A212CAD1"/>
<dbReference type="Proteomes" id="UP000242450">
    <property type="component" value="Chromosome 24"/>
</dbReference>
<evidence type="ECO:0000313" key="3">
    <source>
        <dbReference type="Proteomes" id="UP000242450"/>
    </source>
</evidence>
<sequence length="165" mass="19040">MSLAILHQSPASVPRQGILLEKPGCDPEKWHVIFRTFSNLEKSSPIQDLRRLLSDLHTKEQMVEKLVLKWLMICMLPECQVLVKKSGVETCKGLGVELSDLDDERDLSREAWSMVSVILPEKGQQDQKSPLPTPFLKQVKWRVWHPRRTWRGLDGRHGRDKNPSI</sequence>
<dbReference type="Pfam" id="PF02023">
    <property type="entry name" value="SCAN"/>
    <property type="match status" value="1"/>
</dbReference>
<dbReference type="InterPro" id="IPR003309">
    <property type="entry name" value="SCAN_dom"/>
</dbReference>
<dbReference type="SUPFAM" id="SSF47353">
    <property type="entry name" value="Retrovirus capsid dimerization domain-like"/>
    <property type="match status" value="1"/>
</dbReference>
<evidence type="ECO:0000259" key="1">
    <source>
        <dbReference type="Pfam" id="PF02023"/>
    </source>
</evidence>
<accession>A0A212CAD1</accession>
<dbReference type="EMBL" id="MKHE01000024">
    <property type="protein sequence ID" value="OWK02794.1"/>
    <property type="molecule type" value="Genomic_DNA"/>
</dbReference>
<organism evidence="2 3">
    <name type="scientific">Cervus elaphus hippelaphus</name>
    <name type="common">European red deer</name>
    <dbReference type="NCBI Taxonomy" id="46360"/>
    <lineage>
        <taxon>Eukaryota</taxon>
        <taxon>Metazoa</taxon>
        <taxon>Chordata</taxon>
        <taxon>Craniata</taxon>
        <taxon>Vertebrata</taxon>
        <taxon>Euteleostomi</taxon>
        <taxon>Mammalia</taxon>
        <taxon>Eutheria</taxon>
        <taxon>Laurasiatheria</taxon>
        <taxon>Artiodactyla</taxon>
        <taxon>Ruminantia</taxon>
        <taxon>Pecora</taxon>
        <taxon>Cervidae</taxon>
        <taxon>Cervinae</taxon>
        <taxon>Cervus</taxon>
    </lineage>
</organism>
<dbReference type="InterPro" id="IPR038269">
    <property type="entry name" value="SCAN_sf"/>
</dbReference>
<gene>
    <name evidence="2" type="ORF">Celaphus_00010401</name>
</gene>
<dbReference type="OrthoDB" id="6077919at2759"/>